<dbReference type="Pfam" id="PF08241">
    <property type="entry name" value="Methyltransf_11"/>
    <property type="match status" value="1"/>
</dbReference>
<evidence type="ECO:0000313" key="3">
    <source>
        <dbReference type="Proteomes" id="UP000295063"/>
    </source>
</evidence>
<dbReference type="GO" id="GO:0008757">
    <property type="term" value="F:S-adenosylmethionine-dependent methyltransferase activity"/>
    <property type="evidence" value="ECO:0007669"/>
    <property type="project" value="InterPro"/>
</dbReference>
<accession>A0A4R1PQG2</accession>
<reference evidence="2 3" key="1">
    <citation type="submission" date="2019-03" db="EMBL/GenBank/DDBJ databases">
        <title>Genomic Encyclopedia of Type Strains, Phase IV (KMG-IV): sequencing the most valuable type-strain genomes for metagenomic binning, comparative biology and taxonomic classification.</title>
        <authorList>
            <person name="Goeker M."/>
        </authorList>
    </citation>
    <scope>NUCLEOTIDE SEQUENCE [LARGE SCALE GENOMIC DNA]</scope>
    <source>
        <strain evidence="2 3">DSM 15969</strain>
    </source>
</reference>
<keyword evidence="2" id="KW-0489">Methyltransferase</keyword>
<dbReference type="Gene3D" id="3.40.50.150">
    <property type="entry name" value="Vaccinia Virus protein VP39"/>
    <property type="match status" value="1"/>
</dbReference>
<comment type="caution">
    <text evidence="2">The sequence shown here is derived from an EMBL/GenBank/DDBJ whole genome shotgun (WGS) entry which is preliminary data.</text>
</comment>
<evidence type="ECO:0000313" key="2">
    <source>
        <dbReference type="EMBL" id="TCL32712.1"/>
    </source>
</evidence>
<dbReference type="SUPFAM" id="SSF53335">
    <property type="entry name" value="S-adenosyl-L-methionine-dependent methyltransferases"/>
    <property type="match status" value="1"/>
</dbReference>
<dbReference type="InterPro" id="IPR013216">
    <property type="entry name" value="Methyltransf_11"/>
</dbReference>
<evidence type="ECO:0000259" key="1">
    <source>
        <dbReference type="Pfam" id="PF08241"/>
    </source>
</evidence>
<dbReference type="Proteomes" id="UP000295063">
    <property type="component" value="Unassembled WGS sequence"/>
</dbReference>
<dbReference type="EMBL" id="SLUI01000020">
    <property type="protein sequence ID" value="TCL32712.1"/>
    <property type="molecule type" value="Genomic_DNA"/>
</dbReference>
<dbReference type="AlphaFoldDB" id="A0A4R1PQG2"/>
<sequence>MCVYKGVILIVTTSDKLHLGCGKTILPDWINVDCVSSPGVDLVFDLDKCSTNPLPLPDNSIEEILASHLLEHIVNPLPMLQELYRVAKPEAKLTFFLPYGSSDDAFEDPTHVRPYFLNSFGYFSQPYYWRADYGYRGDWRVDTIFLSISASQHSGRLTQDIMSDIMTLRNVVFEMAVELTAVKPAREAKIELQTAPQILYNFV</sequence>
<protein>
    <submittedName>
        <fullName evidence="2">Methyltransferase family protein</fullName>
    </submittedName>
</protein>
<proteinExistence type="predicted"/>
<dbReference type="GO" id="GO:0032259">
    <property type="term" value="P:methylation"/>
    <property type="evidence" value="ECO:0007669"/>
    <property type="project" value="UniProtKB-KW"/>
</dbReference>
<gene>
    <name evidence="2" type="ORF">EV210_12032</name>
</gene>
<dbReference type="InterPro" id="IPR029063">
    <property type="entry name" value="SAM-dependent_MTases_sf"/>
</dbReference>
<feature type="domain" description="Methyltransferase type 11" evidence="1">
    <location>
        <begin position="45"/>
        <end position="94"/>
    </location>
</feature>
<keyword evidence="2" id="KW-0808">Transferase</keyword>
<keyword evidence="3" id="KW-1185">Reference proteome</keyword>
<name>A0A4R1PQG2_9FIRM</name>
<organism evidence="2 3">
    <name type="scientific">Anaerospora hongkongensis</name>
    <dbReference type="NCBI Taxonomy" id="244830"/>
    <lineage>
        <taxon>Bacteria</taxon>
        <taxon>Bacillati</taxon>
        <taxon>Bacillota</taxon>
        <taxon>Negativicutes</taxon>
        <taxon>Selenomonadales</taxon>
        <taxon>Sporomusaceae</taxon>
        <taxon>Anaerospora</taxon>
    </lineage>
</organism>